<proteinExistence type="predicted"/>
<evidence type="ECO:0000313" key="3">
    <source>
        <dbReference type="Proteomes" id="UP000595691"/>
    </source>
</evidence>
<protein>
    <recommendedName>
        <fullName evidence="4">ATP-dependent Lon protease</fullName>
    </recommendedName>
</protein>
<sequence length="74" mass="8257">MKLIGWILISTLLGYGLFALGPLLGGFIAFGIVLGCIFRCLVLLKEVNRKLTVLVPDKDKVTEVYEKYINEKKA</sequence>
<accession>A0ABX7E3V8</accession>
<evidence type="ECO:0000313" key="2">
    <source>
        <dbReference type="EMBL" id="QQZ09964.1"/>
    </source>
</evidence>
<keyword evidence="1" id="KW-0472">Membrane</keyword>
<name>A0ABX7E3V8_9BACI</name>
<keyword evidence="1" id="KW-1133">Transmembrane helix</keyword>
<organism evidence="2 3">
    <name type="scientific">Heyndrickxia vini</name>
    <dbReference type="NCBI Taxonomy" id="1476025"/>
    <lineage>
        <taxon>Bacteria</taxon>
        <taxon>Bacillati</taxon>
        <taxon>Bacillota</taxon>
        <taxon>Bacilli</taxon>
        <taxon>Bacillales</taxon>
        <taxon>Bacillaceae</taxon>
        <taxon>Heyndrickxia</taxon>
    </lineage>
</organism>
<dbReference type="EMBL" id="CP065425">
    <property type="protein sequence ID" value="QQZ09964.1"/>
    <property type="molecule type" value="Genomic_DNA"/>
</dbReference>
<reference evidence="2 3" key="1">
    <citation type="submission" date="2020-11" db="EMBL/GenBank/DDBJ databases">
        <title>Taxonomic evaluation of the Bacillus sporothermodurans group of bacteria based on whole genome sequences.</title>
        <authorList>
            <person name="Fiedler G."/>
            <person name="Herbstmann A.-D."/>
            <person name="Doll E."/>
            <person name="Wenning M."/>
            <person name="Brinks E."/>
            <person name="Kabisch J."/>
            <person name="Breitenwieser F."/>
            <person name="Lappann M."/>
            <person name="Boehnlein C."/>
            <person name="Franz C."/>
        </authorList>
    </citation>
    <scope>NUCLEOTIDE SEQUENCE [LARGE SCALE GENOMIC DNA]</scope>
    <source>
        <strain evidence="2 3">JCM 19841</strain>
    </source>
</reference>
<evidence type="ECO:0000256" key="1">
    <source>
        <dbReference type="SAM" id="Phobius"/>
    </source>
</evidence>
<dbReference type="Proteomes" id="UP000595691">
    <property type="component" value="Chromosome"/>
</dbReference>
<evidence type="ECO:0008006" key="4">
    <source>
        <dbReference type="Google" id="ProtNLM"/>
    </source>
</evidence>
<keyword evidence="1" id="KW-0812">Transmembrane</keyword>
<feature type="transmembrane region" description="Helical" evidence="1">
    <location>
        <begin position="12"/>
        <end position="42"/>
    </location>
</feature>
<keyword evidence="3" id="KW-1185">Reference proteome</keyword>
<dbReference type="RefSeq" id="WP_202778914.1">
    <property type="nucleotide sequence ID" value="NZ_CP065425.1"/>
</dbReference>
<gene>
    <name evidence="2" type="ORF">I5776_03040</name>
</gene>